<dbReference type="EMBL" id="JAUOOM010000022">
    <property type="protein sequence ID" value="MDO6408823.1"/>
    <property type="molecule type" value="Genomic_DNA"/>
</dbReference>
<gene>
    <name evidence="1" type="ORF">Q3404_19825</name>
</gene>
<dbReference type="RefSeq" id="WP_208724094.1">
    <property type="nucleotide sequence ID" value="NZ_CP024636.1"/>
</dbReference>
<keyword evidence="2" id="KW-1185">Reference proteome</keyword>
<reference evidence="1" key="1">
    <citation type="submission" date="2023-07" db="EMBL/GenBank/DDBJ databases">
        <title>The extreme plant-growth-promoting properties of Pantoea phytobeneficialis PF55 revealed by functional and genomic analysis.</title>
        <authorList>
            <person name="Nascimento F.X."/>
            <person name="Marcio R.J."/>
        </authorList>
    </citation>
    <scope>NUCLEOTIDE SEQUENCE</scope>
    <source>
        <strain evidence="1">PF55</strain>
    </source>
</reference>
<name>A0ABT8XZF6_9GAMM</name>
<sequence length="55" mass="6655">MKKLLLQWFNRLVEPQSAGVEQDEVDFSKHIELLIPVSQLYGIEFHPTVYRYYER</sequence>
<accession>A0ABT8XZF6</accession>
<comment type="caution">
    <text evidence="1">The sequence shown here is derived from an EMBL/GenBank/DDBJ whole genome shotgun (WGS) entry which is preliminary data.</text>
</comment>
<evidence type="ECO:0000313" key="1">
    <source>
        <dbReference type="EMBL" id="MDO6408823.1"/>
    </source>
</evidence>
<dbReference type="Proteomes" id="UP001171299">
    <property type="component" value="Unassembled WGS sequence"/>
</dbReference>
<organism evidence="1 2">
    <name type="scientific">Pantoea phytobeneficialis</name>
    <dbReference type="NCBI Taxonomy" id="2052056"/>
    <lineage>
        <taxon>Bacteria</taxon>
        <taxon>Pseudomonadati</taxon>
        <taxon>Pseudomonadota</taxon>
        <taxon>Gammaproteobacteria</taxon>
        <taxon>Enterobacterales</taxon>
        <taxon>Erwiniaceae</taxon>
        <taxon>Pantoea</taxon>
    </lineage>
</organism>
<protein>
    <submittedName>
        <fullName evidence="1">Uncharacterized protein</fullName>
    </submittedName>
</protein>
<evidence type="ECO:0000313" key="2">
    <source>
        <dbReference type="Proteomes" id="UP001171299"/>
    </source>
</evidence>
<proteinExistence type="predicted"/>